<evidence type="ECO:0000313" key="3">
    <source>
        <dbReference type="Proteomes" id="UP001286313"/>
    </source>
</evidence>
<gene>
    <name evidence="2" type="ORF">Pcinc_016421</name>
</gene>
<evidence type="ECO:0000256" key="1">
    <source>
        <dbReference type="SAM" id="MobiDB-lite"/>
    </source>
</evidence>
<feature type="compositionally biased region" description="Pro residues" evidence="1">
    <location>
        <begin position="48"/>
        <end position="65"/>
    </location>
</feature>
<comment type="caution">
    <text evidence="2">The sequence shown here is derived from an EMBL/GenBank/DDBJ whole genome shotgun (WGS) entry which is preliminary data.</text>
</comment>
<dbReference type="Proteomes" id="UP001286313">
    <property type="component" value="Unassembled WGS sequence"/>
</dbReference>
<accession>A0AAE1KPS3</accession>
<evidence type="ECO:0000313" key="2">
    <source>
        <dbReference type="EMBL" id="KAK3878977.1"/>
    </source>
</evidence>
<organism evidence="2 3">
    <name type="scientific">Petrolisthes cinctipes</name>
    <name type="common">Flat porcelain crab</name>
    <dbReference type="NCBI Taxonomy" id="88211"/>
    <lineage>
        <taxon>Eukaryota</taxon>
        <taxon>Metazoa</taxon>
        <taxon>Ecdysozoa</taxon>
        <taxon>Arthropoda</taxon>
        <taxon>Crustacea</taxon>
        <taxon>Multicrustacea</taxon>
        <taxon>Malacostraca</taxon>
        <taxon>Eumalacostraca</taxon>
        <taxon>Eucarida</taxon>
        <taxon>Decapoda</taxon>
        <taxon>Pleocyemata</taxon>
        <taxon>Anomura</taxon>
        <taxon>Galatheoidea</taxon>
        <taxon>Porcellanidae</taxon>
        <taxon>Petrolisthes</taxon>
    </lineage>
</organism>
<proteinExistence type="predicted"/>
<name>A0AAE1KPS3_PETCI</name>
<dbReference type="EMBL" id="JAWQEG010001511">
    <property type="protein sequence ID" value="KAK3878977.1"/>
    <property type="molecule type" value="Genomic_DNA"/>
</dbReference>
<feature type="region of interest" description="Disordered" evidence="1">
    <location>
        <begin position="47"/>
        <end position="68"/>
    </location>
</feature>
<protein>
    <submittedName>
        <fullName evidence="2">Uncharacterized protein</fullName>
    </submittedName>
</protein>
<keyword evidence="3" id="KW-1185">Reference proteome</keyword>
<sequence length="122" mass="13274">MNTFTFGTFTHTYIVSSLQVLRQLTPQVLLLLLLLLHHLLLGLLPPSAEAPPPPPMPSSWPPPSPLHQQDPIVAYLPITTTTILSTSNFPHQKSQCVLRWNLCEASPHKAPGGSASSHCLGI</sequence>
<dbReference type="AlphaFoldDB" id="A0AAE1KPS3"/>
<reference evidence="2" key="1">
    <citation type="submission" date="2023-10" db="EMBL/GenBank/DDBJ databases">
        <title>Genome assemblies of two species of porcelain crab, Petrolisthes cinctipes and Petrolisthes manimaculis (Anomura: Porcellanidae).</title>
        <authorList>
            <person name="Angst P."/>
        </authorList>
    </citation>
    <scope>NUCLEOTIDE SEQUENCE</scope>
    <source>
        <strain evidence="2">PB745_01</strain>
        <tissue evidence="2">Gill</tissue>
    </source>
</reference>